<gene>
    <name evidence="1" type="ORF">E9232_001127</name>
</gene>
<sequence>MELLTATGVPLLLCDDGVIVPAALEPDDVPAAPIATTPIKE</sequence>
<organism evidence="1 2">
    <name type="scientific">Inquilinus ginsengisoli</name>
    <dbReference type="NCBI Taxonomy" id="363840"/>
    <lineage>
        <taxon>Bacteria</taxon>
        <taxon>Pseudomonadati</taxon>
        <taxon>Pseudomonadota</taxon>
        <taxon>Alphaproteobacteria</taxon>
        <taxon>Rhodospirillales</taxon>
        <taxon>Rhodospirillaceae</taxon>
        <taxon>Inquilinus</taxon>
    </lineage>
</organism>
<dbReference type="EMBL" id="JAVDPW010000002">
    <property type="protein sequence ID" value="MDR6288620.1"/>
    <property type="molecule type" value="Genomic_DNA"/>
</dbReference>
<protein>
    <submittedName>
        <fullName evidence="1">Uncharacterized protein</fullName>
    </submittedName>
</protein>
<reference evidence="1 2" key="1">
    <citation type="submission" date="2023-07" db="EMBL/GenBank/DDBJ databases">
        <title>Sorghum-associated microbial communities from plants grown in Nebraska, USA.</title>
        <authorList>
            <person name="Schachtman D."/>
        </authorList>
    </citation>
    <scope>NUCLEOTIDE SEQUENCE [LARGE SCALE GENOMIC DNA]</scope>
    <source>
        <strain evidence="1 2">584</strain>
    </source>
</reference>
<proteinExistence type="predicted"/>
<keyword evidence="2" id="KW-1185">Reference proteome</keyword>
<accession>A0ABU1JJ30</accession>
<dbReference type="Proteomes" id="UP001262410">
    <property type="component" value="Unassembled WGS sequence"/>
</dbReference>
<dbReference type="RefSeq" id="WP_309792630.1">
    <property type="nucleotide sequence ID" value="NZ_JAVDPW010000002.1"/>
</dbReference>
<name>A0ABU1JJ30_9PROT</name>
<evidence type="ECO:0000313" key="2">
    <source>
        <dbReference type="Proteomes" id="UP001262410"/>
    </source>
</evidence>
<comment type="caution">
    <text evidence="1">The sequence shown here is derived from an EMBL/GenBank/DDBJ whole genome shotgun (WGS) entry which is preliminary data.</text>
</comment>
<evidence type="ECO:0000313" key="1">
    <source>
        <dbReference type="EMBL" id="MDR6288620.1"/>
    </source>
</evidence>